<dbReference type="Pfam" id="PF11454">
    <property type="entry name" value="DUF3016"/>
    <property type="match status" value="1"/>
</dbReference>
<organism evidence="2 3">
    <name type="scientific">Thermomonas beijingensis</name>
    <dbReference type="NCBI Taxonomy" id="2872701"/>
    <lineage>
        <taxon>Bacteria</taxon>
        <taxon>Pseudomonadati</taxon>
        <taxon>Pseudomonadota</taxon>
        <taxon>Gammaproteobacteria</taxon>
        <taxon>Lysobacterales</taxon>
        <taxon>Lysobacteraceae</taxon>
        <taxon>Thermomonas</taxon>
    </lineage>
</organism>
<evidence type="ECO:0000256" key="1">
    <source>
        <dbReference type="SAM" id="SignalP"/>
    </source>
</evidence>
<evidence type="ECO:0000313" key="3">
    <source>
        <dbReference type="Proteomes" id="UP001430290"/>
    </source>
</evidence>
<comment type="caution">
    <text evidence="2">The sequence shown here is derived from an EMBL/GenBank/DDBJ whole genome shotgun (WGS) entry which is preliminary data.</text>
</comment>
<protein>
    <submittedName>
        <fullName evidence="2">DUF3016 domain-containing protein</fullName>
    </submittedName>
</protein>
<dbReference type="RefSeq" id="WP_223626152.1">
    <property type="nucleotide sequence ID" value="NZ_JAIQDJ010000001.1"/>
</dbReference>
<evidence type="ECO:0000313" key="2">
    <source>
        <dbReference type="EMBL" id="MBZ4185061.1"/>
    </source>
</evidence>
<keyword evidence="1" id="KW-0732">Signal</keyword>
<dbReference type="EMBL" id="JAIQDJ010000001">
    <property type="protein sequence ID" value="MBZ4185061.1"/>
    <property type="molecule type" value="Genomic_DNA"/>
</dbReference>
<dbReference type="Proteomes" id="UP001430290">
    <property type="component" value="Unassembled WGS sequence"/>
</dbReference>
<feature type="chain" id="PRO_5046859322" evidence="1">
    <location>
        <begin position="21"/>
        <end position="183"/>
    </location>
</feature>
<feature type="signal peptide" evidence="1">
    <location>
        <begin position="1"/>
        <end position="20"/>
    </location>
</feature>
<reference evidence="2" key="1">
    <citation type="submission" date="2021-09" db="EMBL/GenBank/DDBJ databases">
        <authorList>
            <person name="Wu T."/>
            <person name="Guo S.Z."/>
        </authorList>
    </citation>
    <scope>NUCLEOTIDE SEQUENCE</scope>
    <source>
        <strain evidence="2">RSS-23</strain>
    </source>
</reference>
<sequence>MNTKLLALGLTLAMAGSAVAGNTLLSKDAPRALPDNGPVSVAWADPATFTELKASGNRFESAQGDWLIQLAKYMRKQADKQLAPGNKLELTIVDIQRAGRYEPWHGLDRQNIRMIRDIYPPRMTVKYRETDASGAVVAEGERKLTDMAFMVNSGMINDSDPLRYEKRMIDSWLRRDFNRTAAR</sequence>
<name>A0ABS7TB22_9GAMM</name>
<gene>
    <name evidence="2" type="ORF">K7B09_01810</name>
</gene>
<proteinExistence type="predicted"/>
<accession>A0ABS7TB22</accession>
<keyword evidence="3" id="KW-1185">Reference proteome</keyword>
<dbReference type="InterPro" id="IPR021557">
    <property type="entry name" value="DUF3016"/>
</dbReference>